<evidence type="ECO:0000313" key="1">
    <source>
        <dbReference type="EMBL" id="KAF8430880.1"/>
    </source>
</evidence>
<name>A0AAD4BH90_BOLED</name>
<gene>
    <name evidence="1" type="ORF">L210DRAFT_3487972</name>
</gene>
<accession>A0AAD4BH90</accession>
<dbReference type="EMBL" id="WHUW01000056">
    <property type="protein sequence ID" value="KAF8430880.1"/>
    <property type="molecule type" value="Genomic_DNA"/>
</dbReference>
<dbReference type="Proteomes" id="UP001194468">
    <property type="component" value="Unassembled WGS sequence"/>
</dbReference>
<evidence type="ECO:0000313" key="2">
    <source>
        <dbReference type="Proteomes" id="UP001194468"/>
    </source>
</evidence>
<keyword evidence="2" id="KW-1185">Reference proteome</keyword>
<sequence>MQCGGPYLYLARGTLTNPDVVTSHNPFAKGPLPNNIHHLHHLTMANLVRSAKSGNDWTQSDLRAYNIKVVYQDAATFFGGPLPQPTTQPKILRTELDSTNDQDDDDLHIFLALMQIASRNPWEDETAVGDFVIDLFCKLGYSKKGRVHSSRWGISSLSCGEWVEAMIDVCLLDYPLATIWLLVQGDRQDLHPEPPLIAKAIAASSVDNNMQRSLPALEEQMLPGISMTGTSPTFYKIPVTSALARAVEQGQFPAEQTVVHAHLPELPRPDQRFFEGMQPLDNRYIMFSCFEAFRQFI</sequence>
<comment type="caution">
    <text evidence="1">The sequence shown here is derived from an EMBL/GenBank/DDBJ whole genome shotgun (WGS) entry which is preliminary data.</text>
</comment>
<protein>
    <submittedName>
        <fullName evidence="1">Uncharacterized protein</fullName>
    </submittedName>
</protein>
<dbReference type="AlphaFoldDB" id="A0AAD4BH90"/>
<feature type="non-terminal residue" evidence="1">
    <location>
        <position position="297"/>
    </location>
</feature>
<reference evidence="1" key="1">
    <citation type="submission" date="2019-10" db="EMBL/GenBank/DDBJ databases">
        <authorList>
            <consortium name="DOE Joint Genome Institute"/>
            <person name="Kuo A."/>
            <person name="Miyauchi S."/>
            <person name="Kiss E."/>
            <person name="Drula E."/>
            <person name="Kohler A."/>
            <person name="Sanchez-Garcia M."/>
            <person name="Andreopoulos B."/>
            <person name="Barry K.W."/>
            <person name="Bonito G."/>
            <person name="Buee M."/>
            <person name="Carver A."/>
            <person name="Chen C."/>
            <person name="Cichocki N."/>
            <person name="Clum A."/>
            <person name="Culley D."/>
            <person name="Crous P.W."/>
            <person name="Fauchery L."/>
            <person name="Girlanda M."/>
            <person name="Hayes R."/>
            <person name="Keri Z."/>
            <person name="LaButti K."/>
            <person name="Lipzen A."/>
            <person name="Lombard V."/>
            <person name="Magnuson J."/>
            <person name="Maillard F."/>
            <person name="Morin E."/>
            <person name="Murat C."/>
            <person name="Nolan M."/>
            <person name="Ohm R."/>
            <person name="Pangilinan J."/>
            <person name="Pereira M."/>
            <person name="Perotto S."/>
            <person name="Peter M."/>
            <person name="Riley R."/>
            <person name="Sitrit Y."/>
            <person name="Stielow B."/>
            <person name="Szollosi G."/>
            <person name="Zifcakova L."/>
            <person name="Stursova M."/>
            <person name="Spatafora J.W."/>
            <person name="Tedersoo L."/>
            <person name="Vaario L.-M."/>
            <person name="Yamada A."/>
            <person name="Yan M."/>
            <person name="Wang P."/>
            <person name="Xu J."/>
            <person name="Bruns T."/>
            <person name="Baldrian P."/>
            <person name="Vilgalys R."/>
            <person name="Henrissat B."/>
            <person name="Grigoriev I.V."/>
            <person name="Hibbett D."/>
            <person name="Nagy L.G."/>
            <person name="Martin F.M."/>
        </authorList>
    </citation>
    <scope>NUCLEOTIDE SEQUENCE</scope>
    <source>
        <strain evidence="1">BED1</strain>
    </source>
</reference>
<reference evidence="1" key="2">
    <citation type="journal article" date="2020" name="Nat. Commun.">
        <title>Large-scale genome sequencing of mycorrhizal fungi provides insights into the early evolution of symbiotic traits.</title>
        <authorList>
            <person name="Miyauchi S."/>
            <person name="Kiss E."/>
            <person name="Kuo A."/>
            <person name="Drula E."/>
            <person name="Kohler A."/>
            <person name="Sanchez-Garcia M."/>
            <person name="Morin E."/>
            <person name="Andreopoulos B."/>
            <person name="Barry K.W."/>
            <person name="Bonito G."/>
            <person name="Buee M."/>
            <person name="Carver A."/>
            <person name="Chen C."/>
            <person name="Cichocki N."/>
            <person name="Clum A."/>
            <person name="Culley D."/>
            <person name="Crous P.W."/>
            <person name="Fauchery L."/>
            <person name="Girlanda M."/>
            <person name="Hayes R.D."/>
            <person name="Keri Z."/>
            <person name="LaButti K."/>
            <person name="Lipzen A."/>
            <person name="Lombard V."/>
            <person name="Magnuson J."/>
            <person name="Maillard F."/>
            <person name="Murat C."/>
            <person name="Nolan M."/>
            <person name="Ohm R.A."/>
            <person name="Pangilinan J."/>
            <person name="Pereira M.F."/>
            <person name="Perotto S."/>
            <person name="Peter M."/>
            <person name="Pfister S."/>
            <person name="Riley R."/>
            <person name="Sitrit Y."/>
            <person name="Stielow J.B."/>
            <person name="Szollosi G."/>
            <person name="Zifcakova L."/>
            <person name="Stursova M."/>
            <person name="Spatafora J.W."/>
            <person name="Tedersoo L."/>
            <person name="Vaario L.M."/>
            <person name="Yamada A."/>
            <person name="Yan M."/>
            <person name="Wang P."/>
            <person name="Xu J."/>
            <person name="Bruns T."/>
            <person name="Baldrian P."/>
            <person name="Vilgalys R."/>
            <person name="Dunand C."/>
            <person name="Henrissat B."/>
            <person name="Grigoriev I.V."/>
            <person name="Hibbett D."/>
            <person name="Nagy L.G."/>
            <person name="Martin F.M."/>
        </authorList>
    </citation>
    <scope>NUCLEOTIDE SEQUENCE</scope>
    <source>
        <strain evidence="1">BED1</strain>
    </source>
</reference>
<proteinExistence type="predicted"/>
<organism evidence="1 2">
    <name type="scientific">Boletus edulis BED1</name>
    <dbReference type="NCBI Taxonomy" id="1328754"/>
    <lineage>
        <taxon>Eukaryota</taxon>
        <taxon>Fungi</taxon>
        <taxon>Dikarya</taxon>
        <taxon>Basidiomycota</taxon>
        <taxon>Agaricomycotina</taxon>
        <taxon>Agaricomycetes</taxon>
        <taxon>Agaricomycetidae</taxon>
        <taxon>Boletales</taxon>
        <taxon>Boletineae</taxon>
        <taxon>Boletaceae</taxon>
        <taxon>Boletoideae</taxon>
        <taxon>Boletus</taxon>
    </lineage>
</organism>